<evidence type="ECO:0000256" key="2">
    <source>
        <dbReference type="ARBA" id="ARBA00022679"/>
    </source>
</evidence>
<dbReference type="InterPro" id="IPR032828">
    <property type="entry name" value="PolyA_RNA-bd"/>
</dbReference>
<dbReference type="Gene3D" id="3.30.460.10">
    <property type="entry name" value="Beta Polymerase, domain 2"/>
    <property type="match status" value="1"/>
</dbReference>
<feature type="region of interest" description="Disordered" evidence="9">
    <location>
        <begin position="360"/>
        <end position="406"/>
    </location>
</feature>
<feature type="active site" evidence="7">
    <location>
        <position position="97"/>
    </location>
</feature>
<evidence type="ECO:0000256" key="6">
    <source>
        <dbReference type="ARBA" id="ARBA00023163"/>
    </source>
</evidence>
<evidence type="ECO:0000256" key="4">
    <source>
        <dbReference type="ARBA" id="ARBA00022840"/>
    </source>
</evidence>
<name>A0A450WY98_9GAMM</name>
<dbReference type="Gene3D" id="1.10.3090.10">
    <property type="entry name" value="cca-adding enzyme, domain 2"/>
    <property type="match status" value="1"/>
</dbReference>
<comment type="catalytic activity">
    <reaction evidence="7">
        <text>RNA(n) + ATP = RNA(n)-3'-adenine ribonucleotide + diphosphate</text>
        <dbReference type="Rhea" id="RHEA:11332"/>
        <dbReference type="Rhea" id="RHEA-COMP:14527"/>
        <dbReference type="Rhea" id="RHEA-COMP:17347"/>
        <dbReference type="ChEBI" id="CHEBI:30616"/>
        <dbReference type="ChEBI" id="CHEBI:33019"/>
        <dbReference type="ChEBI" id="CHEBI:140395"/>
        <dbReference type="ChEBI" id="CHEBI:173115"/>
        <dbReference type="EC" id="2.7.7.19"/>
    </reaction>
</comment>
<evidence type="ECO:0000313" key="13">
    <source>
        <dbReference type="EMBL" id="VFK21996.1"/>
    </source>
</evidence>
<dbReference type="InterPro" id="IPR052191">
    <property type="entry name" value="tRNA_ntf/polyA_polymerase_I"/>
</dbReference>
<keyword evidence="3 7" id="KW-0547">Nucleotide-binding</keyword>
<gene>
    <name evidence="7" type="primary">pcnB</name>
    <name evidence="13" type="ORF">BECKMB1821G_GA0114241_10015</name>
</gene>
<evidence type="ECO:0000256" key="7">
    <source>
        <dbReference type="HAMAP-Rule" id="MF_00957"/>
    </source>
</evidence>
<feature type="domain" description="tRNA nucleotidyltransferase/poly(A) polymerase RNA and SrmB- binding" evidence="12">
    <location>
        <begin position="155"/>
        <end position="216"/>
    </location>
</feature>
<keyword evidence="1 7" id="KW-0507">mRNA processing</keyword>
<feature type="active site" evidence="7">
    <location>
        <position position="16"/>
    </location>
</feature>
<keyword evidence="5 7" id="KW-0694">RNA-binding</keyword>
<sequence length="406" mass="46841">MGGGVRDLLLGRKPKDFDVVTNARPEQVRQVFKKGCILIGRRFRLAHVRFGHEVIEVATFRGPQDGQESGERITINGRIVRDNIYGSSIADDVWRRDFSINALYYNISDFSVVDFVGGMADIEGRTLRLIGNPETRYQEDAVRALRAARFAAKLGFRIHPDTEAPIREFAGLLHEMPPARLFDEVLKLFHGGHALASFRMLRHYELFDRLFPATNALLARTESGFIRRLVERALANTDARIAEGKPVTPSFLFAALLWEPMQHLARRNQERGMKMTEAFDAAKRKVIEQQIKHVSLPRRHIAMTQEIWTFQQRFARHMNKRPRRLIVHPRFRAGYDFLILRAEAGDEEIRELAKWWTDYQETDKPTQQSAREPTREAPKKKRPSGRRGGRKRKSGSKPRQDAIPDL</sequence>
<dbReference type="HAMAP" id="MF_00957">
    <property type="entry name" value="PolyA_pol"/>
    <property type="match status" value="1"/>
</dbReference>
<feature type="active site" evidence="7">
    <location>
        <position position="18"/>
    </location>
</feature>
<evidence type="ECO:0000256" key="1">
    <source>
        <dbReference type="ARBA" id="ARBA00022664"/>
    </source>
</evidence>
<dbReference type="PANTHER" id="PTHR43051:SF1">
    <property type="entry name" value="POLYNUCLEOTIDE ADENYLYLTRANSFERASE FAMILY PROTEIN"/>
    <property type="match status" value="1"/>
</dbReference>
<dbReference type="GO" id="GO:0043633">
    <property type="term" value="P:polyadenylation-dependent RNA catabolic process"/>
    <property type="evidence" value="ECO:0007669"/>
    <property type="project" value="InterPro"/>
</dbReference>
<comment type="function">
    <text evidence="7">Adds poly(A) tail to the 3' end of many RNAs, which usually targets these RNAs for decay. Plays a significant role in the global control of gene expression, through influencing the rate of transcript degradation, and in the general RNA quality control.</text>
</comment>
<evidence type="ECO:0000259" key="10">
    <source>
        <dbReference type="Pfam" id="PF01743"/>
    </source>
</evidence>
<evidence type="ECO:0000256" key="9">
    <source>
        <dbReference type="SAM" id="MobiDB-lite"/>
    </source>
</evidence>
<accession>A0A450WY98</accession>
<comment type="similarity">
    <text evidence="7 8">Belongs to the tRNA nucleotidyltransferase/poly(A) polymerase family.</text>
</comment>
<evidence type="ECO:0000259" key="12">
    <source>
        <dbReference type="Pfam" id="PF12627"/>
    </source>
</evidence>
<dbReference type="NCBIfam" id="TIGR01942">
    <property type="entry name" value="pcnB"/>
    <property type="match status" value="1"/>
</dbReference>
<protein>
    <recommendedName>
        <fullName evidence="7">Poly(A) polymerase I</fullName>
        <shortName evidence="7">PAP I</shortName>
        <ecNumber evidence="7">2.7.7.19</ecNumber>
    </recommendedName>
</protein>
<dbReference type="PANTHER" id="PTHR43051">
    <property type="entry name" value="POLYNUCLEOTIDE ADENYLYLTRANSFERASE FAMILY PROTEIN"/>
    <property type="match status" value="1"/>
</dbReference>
<feature type="domain" description="Polymerase A arginine-rich C-terminal" evidence="11">
    <location>
        <begin position="272"/>
        <end position="386"/>
    </location>
</feature>
<evidence type="ECO:0000256" key="5">
    <source>
        <dbReference type="ARBA" id="ARBA00022884"/>
    </source>
</evidence>
<organism evidence="13">
    <name type="scientific">Candidatus Kentrum sp. MB</name>
    <dbReference type="NCBI Taxonomy" id="2138164"/>
    <lineage>
        <taxon>Bacteria</taxon>
        <taxon>Pseudomonadati</taxon>
        <taxon>Pseudomonadota</taxon>
        <taxon>Gammaproteobacteria</taxon>
        <taxon>Candidatus Kentrum</taxon>
    </lineage>
</organism>
<feature type="compositionally biased region" description="Basic residues" evidence="9">
    <location>
        <begin position="378"/>
        <end position="396"/>
    </location>
</feature>
<evidence type="ECO:0000259" key="11">
    <source>
        <dbReference type="Pfam" id="PF12626"/>
    </source>
</evidence>
<dbReference type="InterPro" id="IPR010206">
    <property type="entry name" value="PolA_pol_I"/>
</dbReference>
<dbReference type="SUPFAM" id="SSF81891">
    <property type="entry name" value="Poly A polymerase C-terminal region-like"/>
    <property type="match status" value="1"/>
</dbReference>
<feature type="domain" description="Poly A polymerase head" evidence="10">
    <location>
        <begin position="2"/>
        <end position="128"/>
    </location>
</feature>
<dbReference type="InterPro" id="IPR043519">
    <property type="entry name" value="NT_sf"/>
</dbReference>
<dbReference type="SUPFAM" id="SSF81301">
    <property type="entry name" value="Nucleotidyltransferase"/>
    <property type="match status" value="1"/>
</dbReference>
<dbReference type="AlphaFoldDB" id="A0A450WY98"/>
<evidence type="ECO:0000256" key="8">
    <source>
        <dbReference type="RuleBase" id="RU003953"/>
    </source>
</evidence>
<keyword evidence="2 7" id="KW-0808">Transferase</keyword>
<dbReference type="InterPro" id="IPR002646">
    <property type="entry name" value="PolA_pol_head_dom"/>
</dbReference>
<dbReference type="GO" id="GO:1990817">
    <property type="term" value="F:poly(A) RNA polymerase activity"/>
    <property type="evidence" value="ECO:0007669"/>
    <property type="project" value="UniProtKB-UniRule"/>
</dbReference>
<dbReference type="Pfam" id="PF12626">
    <property type="entry name" value="PolyA_pol_arg_C"/>
    <property type="match status" value="1"/>
</dbReference>
<dbReference type="GO" id="GO:0006397">
    <property type="term" value="P:mRNA processing"/>
    <property type="evidence" value="ECO:0007669"/>
    <property type="project" value="UniProtKB-KW"/>
</dbReference>
<dbReference type="Pfam" id="PF01743">
    <property type="entry name" value="PolyA_pol"/>
    <property type="match status" value="1"/>
</dbReference>
<evidence type="ECO:0000256" key="3">
    <source>
        <dbReference type="ARBA" id="ARBA00022741"/>
    </source>
</evidence>
<dbReference type="EC" id="2.7.7.19" evidence="7"/>
<dbReference type="EMBL" id="CAADFO010000001">
    <property type="protein sequence ID" value="VFK21996.1"/>
    <property type="molecule type" value="Genomic_DNA"/>
</dbReference>
<dbReference type="InterPro" id="IPR025866">
    <property type="entry name" value="PolyA_pol_arg_C_dom"/>
</dbReference>
<dbReference type="Pfam" id="PF12627">
    <property type="entry name" value="PolyA_pol_RNAbd"/>
    <property type="match status" value="1"/>
</dbReference>
<keyword evidence="6 7" id="KW-0804">Transcription</keyword>
<dbReference type="CDD" id="cd05398">
    <property type="entry name" value="NT_ClassII-CCAase"/>
    <property type="match status" value="1"/>
</dbReference>
<keyword evidence="4 7" id="KW-0067">ATP-binding</keyword>
<proteinExistence type="inferred from homology"/>
<dbReference type="GO" id="GO:0003723">
    <property type="term" value="F:RNA binding"/>
    <property type="evidence" value="ECO:0007669"/>
    <property type="project" value="UniProtKB-UniRule"/>
</dbReference>
<reference evidence="13" key="1">
    <citation type="submission" date="2019-02" db="EMBL/GenBank/DDBJ databases">
        <authorList>
            <person name="Gruber-Vodicka R. H."/>
            <person name="Seah K. B. B."/>
        </authorList>
    </citation>
    <scope>NUCLEOTIDE SEQUENCE</scope>
    <source>
        <strain evidence="13">BECK_BZ197</strain>
    </source>
</reference>
<dbReference type="GO" id="GO:0005524">
    <property type="term" value="F:ATP binding"/>
    <property type="evidence" value="ECO:0007669"/>
    <property type="project" value="UniProtKB-UniRule"/>
</dbReference>